<gene>
    <name evidence="9" type="ORF">P1J78_03400</name>
</gene>
<feature type="chain" id="PRO_5042209908" evidence="8">
    <location>
        <begin position="27"/>
        <end position="553"/>
    </location>
</feature>
<dbReference type="RefSeq" id="WP_275565917.1">
    <property type="nucleotide sequence ID" value="NZ_JARGYC010000005.1"/>
</dbReference>
<evidence type="ECO:0000256" key="7">
    <source>
        <dbReference type="ARBA" id="ARBA00023157"/>
    </source>
</evidence>
<evidence type="ECO:0000256" key="2">
    <source>
        <dbReference type="ARBA" id="ARBA00022487"/>
    </source>
</evidence>
<dbReference type="GO" id="GO:0046872">
    <property type="term" value="F:metal ion binding"/>
    <property type="evidence" value="ECO:0007669"/>
    <property type="project" value="UniProtKB-KW"/>
</dbReference>
<evidence type="ECO:0000256" key="3">
    <source>
        <dbReference type="ARBA" id="ARBA00022723"/>
    </source>
</evidence>
<keyword evidence="4 8" id="KW-0732">Signal</keyword>
<sequence>MHKRFLLWSSVLAGLAAGLGAGPAAADAEDCTAMEAAAPAGVTITEAVHTPVSAETRVAHCRLRGVMDERTGMDGQPYALRFELRLPDDWQGRFMHQFNGGNDGTVVPATGEGTGVATSEPPLSRGFALVSSDAGHDGGANPDAGLAGSNMFGLDFEARRDYGYDAVATLHPVALELVERYYGRAPDYVYGYGRSNGGRHAMVAAERMPEAFDGLLAGYPGFNLPRAALQHAWDVQTFLSVGDSLATAFSRDELTLVSDAITAACDGLDGLEDGVVFATMECQEVFDPATLACGEGQNSACLPPEKVAALKKIHAGPTDSAGTRLYNSWLWDTGISTGDWRFWKLESPIPPWDNKPLIAVMGAGSLAQIFTTPPTRVGGTTEELQAYLTGFDFDTDAPKIDATTEAFPESPMEMMTPPNADDPTLSGLEESGGKLIVFHGVSDPVFSFKDTADWYARLRENNPDAADFVRFYAIPGMPHGQGGNAPDEVDMLGALVDWVERGAAPGAVTATFRPANEEIDPGNAGAGRPLCPWPQHAVYTGDDQMAADSFTCE</sequence>
<evidence type="ECO:0000256" key="1">
    <source>
        <dbReference type="ARBA" id="ARBA00006249"/>
    </source>
</evidence>
<keyword evidence="10" id="KW-1185">Reference proteome</keyword>
<dbReference type="InterPro" id="IPR029058">
    <property type="entry name" value="AB_hydrolase_fold"/>
</dbReference>
<dbReference type="InterPro" id="IPR011118">
    <property type="entry name" value="Tannase/feruloyl_esterase"/>
</dbReference>
<evidence type="ECO:0000313" key="9">
    <source>
        <dbReference type="EMBL" id="MDF0599771.1"/>
    </source>
</evidence>
<keyword evidence="5 9" id="KW-0378">Hydrolase</keyword>
<name>A0AAE3NPK9_9RHOB</name>
<comment type="caution">
    <text evidence="9">The sequence shown here is derived from an EMBL/GenBank/DDBJ whole genome shotgun (WGS) entry which is preliminary data.</text>
</comment>
<proteinExistence type="inferred from homology"/>
<accession>A0AAE3NPK9</accession>
<evidence type="ECO:0000256" key="8">
    <source>
        <dbReference type="SAM" id="SignalP"/>
    </source>
</evidence>
<evidence type="ECO:0000256" key="5">
    <source>
        <dbReference type="ARBA" id="ARBA00022801"/>
    </source>
</evidence>
<dbReference type="AlphaFoldDB" id="A0AAE3NPK9"/>
<protein>
    <submittedName>
        <fullName evidence="9">Tannase/feruloyl esterase family alpha/beta hydrolase</fullName>
    </submittedName>
</protein>
<keyword evidence="2" id="KW-0719">Serine esterase</keyword>
<dbReference type="Pfam" id="PF07519">
    <property type="entry name" value="Tannase"/>
    <property type="match status" value="1"/>
</dbReference>
<dbReference type="EMBL" id="JARGYC010000005">
    <property type="protein sequence ID" value="MDF0599771.1"/>
    <property type="molecule type" value="Genomic_DNA"/>
</dbReference>
<reference evidence="9" key="1">
    <citation type="submission" date="2023-03" db="EMBL/GenBank/DDBJ databases">
        <title>Multiphase analysis and comparison of six strains from genera Psychromarinibacter, Lutimaribacter, and Maritimibacter, including a novel species: Psychromarinibacter sediminicola sp. nov.</title>
        <authorList>
            <person name="Wang Y.-H."/>
            <person name="Ye M.-Q."/>
            <person name="Du Z.-J."/>
        </authorList>
    </citation>
    <scope>NUCLEOTIDE SEQUENCE</scope>
    <source>
        <strain evidence="9">C21-152</strain>
    </source>
</reference>
<comment type="similarity">
    <text evidence="1">Belongs to the tannase family.</text>
</comment>
<evidence type="ECO:0000256" key="4">
    <source>
        <dbReference type="ARBA" id="ARBA00022729"/>
    </source>
</evidence>
<evidence type="ECO:0000256" key="6">
    <source>
        <dbReference type="ARBA" id="ARBA00022837"/>
    </source>
</evidence>
<dbReference type="GO" id="GO:0052689">
    <property type="term" value="F:carboxylic ester hydrolase activity"/>
    <property type="evidence" value="ECO:0007669"/>
    <property type="project" value="UniProtKB-KW"/>
</dbReference>
<feature type="signal peptide" evidence="8">
    <location>
        <begin position="1"/>
        <end position="26"/>
    </location>
</feature>
<dbReference type="Proteomes" id="UP001220964">
    <property type="component" value="Unassembled WGS sequence"/>
</dbReference>
<evidence type="ECO:0000313" key="10">
    <source>
        <dbReference type="Proteomes" id="UP001220964"/>
    </source>
</evidence>
<dbReference type="PANTHER" id="PTHR33938:SF15">
    <property type="entry name" value="FERULOYL ESTERASE B-RELATED"/>
    <property type="match status" value="1"/>
</dbReference>
<keyword evidence="7" id="KW-1015">Disulfide bond</keyword>
<dbReference type="SUPFAM" id="SSF53474">
    <property type="entry name" value="alpha/beta-Hydrolases"/>
    <property type="match status" value="1"/>
</dbReference>
<keyword evidence="6" id="KW-0106">Calcium</keyword>
<organism evidence="9 10">
    <name type="scientific">Psychromarinibacter sediminicola</name>
    <dbReference type="NCBI Taxonomy" id="3033385"/>
    <lineage>
        <taxon>Bacteria</taxon>
        <taxon>Pseudomonadati</taxon>
        <taxon>Pseudomonadota</taxon>
        <taxon>Alphaproteobacteria</taxon>
        <taxon>Rhodobacterales</taxon>
        <taxon>Paracoccaceae</taxon>
        <taxon>Psychromarinibacter</taxon>
    </lineage>
</organism>
<dbReference type="Gene3D" id="3.40.50.1820">
    <property type="entry name" value="alpha/beta hydrolase"/>
    <property type="match status" value="2"/>
</dbReference>
<dbReference type="PANTHER" id="PTHR33938">
    <property type="entry name" value="FERULOYL ESTERASE B-RELATED"/>
    <property type="match status" value="1"/>
</dbReference>
<keyword evidence="3" id="KW-0479">Metal-binding</keyword>